<feature type="domain" description="Glycosyltransferase RgtA/B/C/D-like" evidence="10">
    <location>
        <begin position="95"/>
        <end position="252"/>
    </location>
</feature>
<comment type="caution">
    <text evidence="12">The sequence shown here is derived from an EMBL/GenBank/DDBJ whole genome shotgun (WGS) entry which is preliminary data.</text>
</comment>
<organism evidence="12 13">
    <name type="scientific">Streptacidiphilus cavernicola</name>
    <dbReference type="NCBI Taxonomy" id="3342716"/>
    <lineage>
        <taxon>Bacteria</taxon>
        <taxon>Bacillati</taxon>
        <taxon>Actinomycetota</taxon>
        <taxon>Actinomycetes</taxon>
        <taxon>Kitasatosporales</taxon>
        <taxon>Streptomycetaceae</taxon>
        <taxon>Streptacidiphilus</taxon>
    </lineage>
</organism>
<evidence type="ECO:0000256" key="2">
    <source>
        <dbReference type="ARBA" id="ARBA00022475"/>
    </source>
</evidence>
<reference evidence="12 13" key="1">
    <citation type="submission" date="2024-09" db="EMBL/GenBank/DDBJ databases">
        <authorList>
            <person name="Lee S.D."/>
        </authorList>
    </citation>
    <scope>NUCLEOTIDE SEQUENCE [LARGE SCALE GENOMIC DNA]</scope>
    <source>
        <strain evidence="12 13">N1-5</strain>
    </source>
</reference>
<dbReference type="EC" id="2.4.-.-" evidence="12"/>
<evidence type="ECO:0000256" key="5">
    <source>
        <dbReference type="ARBA" id="ARBA00022692"/>
    </source>
</evidence>
<keyword evidence="4 12" id="KW-0808">Transferase</keyword>
<feature type="transmembrane region" description="Helical" evidence="9">
    <location>
        <begin position="326"/>
        <end position="343"/>
    </location>
</feature>
<feature type="transmembrane region" description="Helical" evidence="9">
    <location>
        <begin position="440"/>
        <end position="461"/>
    </location>
</feature>
<feature type="transmembrane region" description="Helical" evidence="9">
    <location>
        <begin position="355"/>
        <end position="375"/>
    </location>
</feature>
<feature type="transmembrane region" description="Helical" evidence="9">
    <location>
        <begin position="409"/>
        <end position="428"/>
    </location>
</feature>
<protein>
    <submittedName>
        <fullName evidence="12">ArnT family glycosyltransferase</fullName>
        <ecNumber evidence="12">2.4.-.-</ecNumber>
    </submittedName>
</protein>
<accession>A0ABV6ULY1</accession>
<dbReference type="Pfam" id="PF24878">
    <property type="entry name" value="YkcB_C"/>
    <property type="match status" value="1"/>
</dbReference>
<evidence type="ECO:0000313" key="13">
    <source>
        <dbReference type="Proteomes" id="UP001592528"/>
    </source>
</evidence>
<dbReference type="EMBL" id="JBHEZZ010000006">
    <property type="protein sequence ID" value="MFC1402459.1"/>
    <property type="molecule type" value="Genomic_DNA"/>
</dbReference>
<feature type="transmembrane region" description="Helical" evidence="9">
    <location>
        <begin position="381"/>
        <end position="402"/>
    </location>
</feature>
<feature type="transmembrane region" description="Helical" evidence="9">
    <location>
        <begin position="41"/>
        <end position="58"/>
    </location>
</feature>
<feature type="domain" description="Putative mannosyltransferase YkcA/B-like C-terminal" evidence="11">
    <location>
        <begin position="625"/>
        <end position="713"/>
    </location>
</feature>
<feature type="transmembrane region" description="Helical" evidence="9">
    <location>
        <begin position="210"/>
        <end position="227"/>
    </location>
</feature>
<evidence type="ECO:0000256" key="9">
    <source>
        <dbReference type="SAM" id="Phobius"/>
    </source>
</evidence>
<keyword evidence="6 9" id="KW-1133">Transmembrane helix</keyword>
<feature type="compositionally biased region" description="Gly residues" evidence="8">
    <location>
        <begin position="507"/>
        <end position="532"/>
    </location>
</feature>
<feature type="transmembrane region" description="Helical" evidence="9">
    <location>
        <begin position="468"/>
        <end position="489"/>
    </location>
</feature>
<proteinExistence type="predicted"/>
<evidence type="ECO:0000256" key="1">
    <source>
        <dbReference type="ARBA" id="ARBA00004651"/>
    </source>
</evidence>
<feature type="compositionally biased region" description="Gly residues" evidence="8">
    <location>
        <begin position="540"/>
        <end position="580"/>
    </location>
</feature>
<feature type="compositionally biased region" description="Low complexity" evidence="8">
    <location>
        <begin position="721"/>
        <end position="744"/>
    </location>
</feature>
<evidence type="ECO:0000256" key="4">
    <source>
        <dbReference type="ARBA" id="ARBA00022679"/>
    </source>
</evidence>
<keyword evidence="3 12" id="KW-0328">Glycosyltransferase</keyword>
<evidence type="ECO:0000256" key="3">
    <source>
        <dbReference type="ARBA" id="ARBA00022676"/>
    </source>
</evidence>
<dbReference type="Pfam" id="PF13231">
    <property type="entry name" value="PMT_2"/>
    <property type="match status" value="1"/>
</dbReference>
<feature type="transmembrane region" description="Helical" evidence="9">
    <location>
        <begin position="239"/>
        <end position="257"/>
    </location>
</feature>
<evidence type="ECO:0000256" key="8">
    <source>
        <dbReference type="SAM" id="MobiDB-lite"/>
    </source>
</evidence>
<feature type="region of interest" description="Disordered" evidence="8">
    <location>
        <begin position="721"/>
        <end position="752"/>
    </location>
</feature>
<evidence type="ECO:0000259" key="11">
    <source>
        <dbReference type="Pfam" id="PF24878"/>
    </source>
</evidence>
<sequence length="752" mass="75497">MSAHVTAPPAAGSDTARNQGRSLLQRIFLGRETAPRWARPALWGVLLLSAAVYVYGLGENGDANSYYAAAVLSGTKSWSSMFFGSLDTGNFITVDKPPFALWVMEASCRIFGFGTWQMLLPIAACGIAAVGVLYSAVRRVFGHTAATVAGLVLALTPITVAITRDNNPDPVLVLLTVSAAWCCLESIRSGKLQPLVWSAVLVGFAFNTKMLQAYMVLPAFFLAYVWAAKGSVLKRVRNLLIAGVALVVSSGWWMVIVDSIPKSDRPFVGSSTKDTVWDLVTGYNGLARITGDSGGSGAGGAFGGGANFGGTAGIGRLFNSILGGQISWLIPFAGIALVGALVLRGRRRRTDLQRASYLLWGGWLLTHYVTFSFASGTFHPYYTTMLAPAIAALTGAGGTAIFRAFRVRSAAWAWVLPLGIVVSAVWAIALLRRSTSFDSWLWPTIAVLALAAVVFLLVARFGRVAGPLFTVGAAAALIALLAGPAAYAADTATAGAINGTNPSSGPSSGGGFGGGGAPGGGGGFGGGAGGGLRGERPTGTTGGQGFPGGGQAGEMPGGGQGAPGGQTGQTGTGTGTGTGQTGDLPTGGFPGGTDGGAPTGGTGGAAGGGFGGGGGGMGGGVDSKMLSYLEAHQDGATWLVATSSAQTADEIILQTGGKAAIAMGGFTGDDPAMSLAQIKEYISSGKLHYVLAGGSGGPGGGQANSAATSYVTSTCTVVSASEYGGTSSTSSSSTSTSTAASSSTEKLYYCKS</sequence>
<evidence type="ECO:0000256" key="7">
    <source>
        <dbReference type="ARBA" id="ARBA00023136"/>
    </source>
</evidence>
<keyword evidence="5 9" id="KW-0812">Transmembrane</keyword>
<feature type="compositionally biased region" description="Gly residues" evidence="8">
    <location>
        <begin position="588"/>
        <end position="608"/>
    </location>
</feature>
<feature type="transmembrane region" description="Helical" evidence="9">
    <location>
        <begin position="110"/>
        <end position="134"/>
    </location>
</feature>
<dbReference type="Proteomes" id="UP001592528">
    <property type="component" value="Unassembled WGS sequence"/>
</dbReference>
<dbReference type="RefSeq" id="WP_084713497.1">
    <property type="nucleotide sequence ID" value="NZ_JBHEZZ010000006.1"/>
</dbReference>
<name>A0ABV6ULY1_9ACTN</name>
<feature type="transmembrane region" description="Helical" evidence="9">
    <location>
        <begin position="140"/>
        <end position="162"/>
    </location>
</feature>
<keyword evidence="13" id="KW-1185">Reference proteome</keyword>
<dbReference type="InterPro" id="IPR056785">
    <property type="entry name" value="YkcA/B-like_C"/>
</dbReference>
<feature type="region of interest" description="Disordered" evidence="8">
    <location>
        <begin position="499"/>
        <end position="608"/>
    </location>
</feature>
<evidence type="ECO:0000313" key="12">
    <source>
        <dbReference type="EMBL" id="MFC1402459.1"/>
    </source>
</evidence>
<evidence type="ECO:0000256" key="6">
    <source>
        <dbReference type="ARBA" id="ARBA00022989"/>
    </source>
</evidence>
<keyword evidence="7 9" id="KW-0472">Membrane</keyword>
<dbReference type="InterPro" id="IPR038731">
    <property type="entry name" value="RgtA/B/C-like"/>
</dbReference>
<dbReference type="PANTHER" id="PTHR33908">
    <property type="entry name" value="MANNOSYLTRANSFERASE YKCB-RELATED"/>
    <property type="match status" value="1"/>
</dbReference>
<keyword evidence="2" id="KW-1003">Cell membrane</keyword>
<gene>
    <name evidence="12" type="ORF">ACEZDJ_14315</name>
</gene>
<dbReference type="InterPro" id="IPR050297">
    <property type="entry name" value="LipidA_mod_glycosyltrf_83"/>
</dbReference>
<dbReference type="PANTHER" id="PTHR33908:SF3">
    <property type="entry name" value="UNDECAPRENYL PHOSPHATE-ALPHA-4-AMINO-4-DEOXY-L-ARABINOSE ARABINOSYL TRANSFERASE"/>
    <property type="match status" value="1"/>
</dbReference>
<dbReference type="GO" id="GO:0016757">
    <property type="term" value="F:glycosyltransferase activity"/>
    <property type="evidence" value="ECO:0007669"/>
    <property type="project" value="UniProtKB-KW"/>
</dbReference>
<comment type="subcellular location">
    <subcellularLocation>
        <location evidence="1">Cell membrane</location>
        <topology evidence="1">Multi-pass membrane protein</topology>
    </subcellularLocation>
</comment>
<evidence type="ECO:0000259" key="10">
    <source>
        <dbReference type="Pfam" id="PF13231"/>
    </source>
</evidence>